<keyword evidence="9" id="KW-0812">Transmembrane</keyword>
<dbReference type="Gene3D" id="3.90.550.50">
    <property type="match status" value="1"/>
</dbReference>
<dbReference type="Proteomes" id="UP001152888">
    <property type="component" value="Unassembled WGS sequence"/>
</dbReference>
<dbReference type="FunFam" id="3.90.550.50:FF:000017">
    <property type="entry name" value="Glycoprotein-N-acetylgalactosamine 3-beta-galactosyltransferase 1"/>
    <property type="match status" value="1"/>
</dbReference>
<keyword evidence="8" id="KW-0808">Transferase</keyword>
<name>A0A9P0KVQ2_ACAOB</name>
<keyword evidence="17" id="KW-0464">Manganese</keyword>
<dbReference type="EMBL" id="CAKOFQ010006871">
    <property type="protein sequence ID" value="CAH1978406.1"/>
    <property type="molecule type" value="Genomic_DNA"/>
</dbReference>
<dbReference type="Pfam" id="PF02434">
    <property type="entry name" value="Fringe"/>
    <property type="match status" value="1"/>
</dbReference>
<evidence type="ECO:0000256" key="3">
    <source>
        <dbReference type="ARBA" id="ARBA00004922"/>
    </source>
</evidence>
<evidence type="ECO:0000256" key="6">
    <source>
        <dbReference type="ARBA" id="ARBA00012557"/>
    </source>
</evidence>
<evidence type="ECO:0000313" key="25">
    <source>
        <dbReference type="Proteomes" id="UP001152888"/>
    </source>
</evidence>
<evidence type="ECO:0000256" key="14">
    <source>
        <dbReference type="ARBA" id="ARBA00023136"/>
    </source>
</evidence>
<protein>
    <recommendedName>
        <fullName evidence="18">Glycoprotein-N-acetylgalactosamine 3-beta-galactosyltransferase 1</fullName>
        <ecNumber evidence="6">2.4.1.122</ecNumber>
    </recommendedName>
    <alternativeName>
        <fullName evidence="20">Core 1 O-glycan T-synthase</fullName>
    </alternativeName>
    <alternativeName>
        <fullName evidence="21">Core 1 UDP-galactose:N-acetylgalactosamine-alpha-R beta 1,3-galactosyltransferase 1</fullName>
    </alternativeName>
    <alternativeName>
        <fullName evidence="19">Core 1 beta1,3-galactosyltransferase 1</fullName>
    </alternativeName>
</protein>
<dbReference type="PANTHER" id="PTHR23033:SF14">
    <property type="entry name" value="GLYCOPROTEIN-N-ACETYLGALACTOSAMINE 3-BETA-GALACTOSYLTRANSFERASE 1-RELATED"/>
    <property type="match status" value="1"/>
</dbReference>
<organism evidence="24 25">
    <name type="scientific">Acanthoscelides obtectus</name>
    <name type="common">Bean weevil</name>
    <name type="synonym">Bruchus obtectus</name>
    <dbReference type="NCBI Taxonomy" id="200917"/>
    <lineage>
        <taxon>Eukaryota</taxon>
        <taxon>Metazoa</taxon>
        <taxon>Ecdysozoa</taxon>
        <taxon>Arthropoda</taxon>
        <taxon>Hexapoda</taxon>
        <taxon>Insecta</taxon>
        <taxon>Pterygota</taxon>
        <taxon>Neoptera</taxon>
        <taxon>Endopterygota</taxon>
        <taxon>Coleoptera</taxon>
        <taxon>Polyphaga</taxon>
        <taxon>Cucujiformia</taxon>
        <taxon>Chrysomeloidea</taxon>
        <taxon>Chrysomelidae</taxon>
        <taxon>Bruchinae</taxon>
        <taxon>Bruchini</taxon>
        <taxon>Acanthoscelides</taxon>
    </lineage>
</organism>
<gene>
    <name evidence="24" type="ORF">ACAOBT_LOCUS13163</name>
</gene>
<evidence type="ECO:0000256" key="12">
    <source>
        <dbReference type="ARBA" id="ARBA00022968"/>
    </source>
</evidence>
<evidence type="ECO:0000256" key="13">
    <source>
        <dbReference type="ARBA" id="ARBA00022989"/>
    </source>
</evidence>
<evidence type="ECO:0000256" key="17">
    <source>
        <dbReference type="ARBA" id="ARBA00023211"/>
    </source>
</evidence>
<dbReference type="GO" id="GO:0000166">
    <property type="term" value="F:nucleotide binding"/>
    <property type="evidence" value="ECO:0007669"/>
    <property type="project" value="UniProtKB-KW"/>
</dbReference>
<evidence type="ECO:0000256" key="11">
    <source>
        <dbReference type="ARBA" id="ARBA00022741"/>
    </source>
</evidence>
<evidence type="ECO:0000256" key="7">
    <source>
        <dbReference type="ARBA" id="ARBA00022676"/>
    </source>
</evidence>
<proteinExistence type="inferred from homology"/>
<evidence type="ECO:0000256" key="20">
    <source>
        <dbReference type="ARBA" id="ARBA00042009"/>
    </source>
</evidence>
<evidence type="ECO:0000256" key="18">
    <source>
        <dbReference type="ARBA" id="ARBA00040898"/>
    </source>
</evidence>
<evidence type="ECO:0000256" key="10">
    <source>
        <dbReference type="ARBA" id="ARBA00022723"/>
    </source>
</evidence>
<keyword evidence="14" id="KW-0472">Membrane</keyword>
<keyword evidence="12" id="KW-0735">Signal-anchor</keyword>
<comment type="function">
    <text evidence="22">Glycosyltransferase that generates the core 1 O-glycan Gal-beta1-3GalNAc-alpha1-Ser/Thr (T antigen), which is a precursor for many extended O-glycans in glycoproteins.</text>
</comment>
<evidence type="ECO:0000256" key="2">
    <source>
        <dbReference type="ARBA" id="ARBA00004606"/>
    </source>
</evidence>
<dbReference type="OrthoDB" id="414175at2759"/>
<keyword evidence="11" id="KW-0547">Nucleotide-binding</keyword>
<comment type="similarity">
    <text evidence="4">Belongs to the glycosyltransferase 31 family. Beta3-Gal-T subfamily.</text>
</comment>
<evidence type="ECO:0000259" key="23">
    <source>
        <dbReference type="Pfam" id="PF02434"/>
    </source>
</evidence>
<evidence type="ECO:0000256" key="4">
    <source>
        <dbReference type="ARBA" id="ARBA00006462"/>
    </source>
</evidence>
<evidence type="ECO:0000256" key="22">
    <source>
        <dbReference type="ARBA" id="ARBA00059245"/>
    </source>
</evidence>
<accession>A0A9P0KVQ2</accession>
<keyword evidence="25" id="KW-1185">Reference proteome</keyword>
<dbReference type="InterPro" id="IPR003378">
    <property type="entry name" value="Fringe-like_glycosylTrfase"/>
</dbReference>
<dbReference type="PANTHER" id="PTHR23033">
    <property type="entry name" value="BETA1,3-GALACTOSYLTRANSFERASE"/>
    <property type="match status" value="1"/>
</dbReference>
<dbReference type="InterPro" id="IPR026050">
    <property type="entry name" value="C1GALT1/C1GALT1_chp1"/>
</dbReference>
<dbReference type="GO" id="GO:0030145">
    <property type="term" value="F:manganese ion binding"/>
    <property type="evidence" value="ECO:0007669"/>
    <property type="project" value="UniProtKB-ARBA"/>
</dbReference>
<evidence type="ECO:0000256" key="19">
    <source>
        <dbReference type="ARBA" id="ARBA00041226"/>
    </source>
</evidence>
<evidence type="ECO:0000256" key="8">
    <source>
        <dbReference type="ARBA" id="ARBA00022679"/>
    </source>
</evidence>
<evidence type="ECO:0000256" key="5">
    <source>
        <dbReference type="ARBA" id="ARBA00011748"/>
    </source>
</evidence>
<keyword evidence="16" id="KW-0325">Glycoprotein</keyword>
<keyword evidence="7" id="KW-0328">Glycosyltransferase</keyword>
<dbReference type="GO" id="GO:0016263">
    <property type="term" value="F:glycoprotein-N-acetylgalactosamine 3-beta-galactosyltransferase activity"/>
    <property type="evidence" value="ECO:0007669"/>
    <property type="project" value="UniProtKB-EC"/>
</dbReference>
<evidence type="ECO:0000256" key="9">
    <source>
        <dbReference type="ARBA" id="ARBA00022692"/>
    </source>
</evidence>
<evidence type="ECO:0000313" key="24">
    <source>
        <dbReference type="EMBL" id="CAH1978406.1"/>
    </source>
</evidence>
<keyword evidence="13" id="KW-1133">Transmembrane helix</keyword>
<evidence type="ECO:0000256" key="1">
    <source>
        <dbReference type="ARBA" id="ARBA00001936"/>
    </source>
</evidence>
<sequence length="364" mass="41805">MMGLMIRMYKWPTINKQFIIALSSGLILGFLIAYISLATPEILLFSDPHTSSEMVHLAGPSIDPGSHGHDEEFHNMEDATVANKLYEDVRILCWIMTQPENHYKKAKHVKTTWGKRCNILLFMSSIEDPSLPSVALPVKEGRDNLWGKTKEAFKYIHKHYLNKADWFLKADDDTYVILENLRYMLMPHKPTEPVYFGCRFKPYVRQGYMSGGAGYVLSREAVKRFVEISLTNSTGCKTKDNSGAEDVEIGKCLEAVQVKAGDSRDSLGRGRFFPFVPEHHLIPGHVDKSFWYWQYIYYESKEGLECCSDNAVSFHYVSPNQMYVLEYLIYHLRPYGISFHVEMPQELLDKEVDTLLKSEISTVG</sequence>
<dbReference type="AlphaFoldDB" id="A0A9P0KVQ2"/>
<comment type="cofactor">
    <cofactor evidence="1">
        <name>Mn(2+)</name>
        <dbReference type="ChEBI" id="CHEBI:29035"/>
    </cofactor>
</comment>
<dbReference type="EC" id="2.4.1.122" evidence="6"/>
<dbReference type="GO" id="GO:0016020">
    <property type="term" value="C:membrane"/>
    <property type="evidence" value="ECO:0007669"/>
    <property type="project" value="UniProtKB-SubCell"/>
</dbReference>
<comment type="pathway">
    <text evidence="3">Protein modification; protein glycosylation.</text>
</comment>
<comment type="subunit">
    <text evidence="5">Homodimer; disulfide-linked.</text>
</comment>
<keyword evidence="15" id="KW-1015">Disulfide bond</keyword>
<comment type="caution">
    <text evidence="24">The sequence shown here is derived from an EMBL/GenBank/DDBJ whole genome shotgun (WGS) entry which is preliminary data.</text>
</comment>
<keyword evidence="10" id="KW-0479">Metal-binding</keyword>
<evidence type="ECO:0000256" key="15">
    <source>
        <dbReference type="ARBA" id="ARBA00023157"/>
    </source>
</evidence>
<reference evidence="24" key="1">
    <citation type="submission" date="2022-03" db="EMBL/GenBank/DDBJ databases">
        <authorList>
            <person name="Sayadi A."/>
        </authorList>
    </citation>
    <scope>NUCLEOTIDE SEQUENCE</scope>
</reference>
<evidence type="ECO:0000256" key="16">
    <source>
        <dbReference type="ARBA" id="ARBA00023180"/>
    </source>
</evidence>
<feature type="domain" description="Fringe-like glycosyltransferase" evidence="23">
    <location>
        <begin position="93"/>
        <end position="259"/>
    </location>
</feature>
<comment type="subcellular location">
    <subcellularLocation>
        <location evidence="2">Membrane</location>
        <topology evidence="2">Single-pass type II membrane protein</topology>
    </subcellularLocation>
</comment>
<evidence type="ECO:0000256" key="21">
    <source>
        <dbReference type="ARBA" id="ARBA00043065"/>
    </source>
</evidence>